<organism evidence="2">
    <name type="scientific">marine sediment metagenome</name>
    <dbReference type="NCBI Taxonomy" id="412755"/>
    <lineage>
        <taxon>unclassified sequences</taxon>
        <taxon>metagenomes</taxon>
        <taxon>ecological metagenomes</taxon>
    </lineage>
</organism>
<feature type="region of interest" description="Disordered" evidence="1">
    <location>
        <begin position="1"/>
        <end position="47"/>
    </location>
</feature>
<gene>
    <name evidence="2" type="ORF">LCGC14_2552790</name>
</gene>
<reference evidence="2" key="1">
    <citation type="journal article" date="2015" name="Nature">
        <title>Complex archaea that bridge the gap between prokaryotes and eukaryotes.</title>
        <authorList>
            <person name="Spang A."/>
            <person name="Saw J.H."/>
            <person name="Jorgensen S.L."/>
            <person name="Zaremba-Niedzwiedzka K."/>
            <person name="Martijn J."/>
            <person name="Lind A.E."/>
            <person name="van Eijk R."/>
            <person name="Schleper C."/>
            <person name="Guy L."/>
            <person name="Ettema T.J."/>
        </authorList>
    </citation>
    <scope>NUCLEOTIDE SEQUENCE</scope>
</reference>
<dbReference type="EMBL" id="LAZR01041936">
    <property type="protein sequence ID" value="KKL10743.1"/>
    <property type="molecule type" value="Genomic_DNA"/>
</dbReference>
<dbReference type="AlphaFoldDB" id="A0A0F9DFG0"/>
<evidence type="ECO:0000313" key="2">
    <source>
        <dbReference type="EMBL" id="KKL10743.1"/>
    </source>
</evidence>
<proteinExistence type="predicted"/>
<name>A0A0F9DFG0_9ZZZZ</name>
<protein>
    <submittedName>
        <fullName evidence="2">Uncharacterized protein</fullName>
    </submittedName>
</protein>
<feature type="non-terminal residue" evidence="2">
    <location>
        <position position="1"/>
    </location>
</feature>
<feature type="compositionally biased region" description="Gly residues" evidence="1">
    <location>
        <begin position="1"/>
        <end position="10"/>
    </location>
</feature>
<sequence length="47" mass="4892">QQGAEAGGQGQTASAQRRGQGEVQTPQGREMIDQSLLGGEVRRSPIA</sequence>
<accession>A0A0F9DFG0</accession>
<comment type="caution">
    <text evidence="2">The sequence shown here is derived from an EMBL/GenBank/DDBJ whole genome shotgun (WGS) entry which is preliminary data.</text>
</comment>
<evidence type="ECO:0000256" key="1">
    <source>
        <dbReference type="SAM" id="MobiDB-lite"/>
    </source>
</evidence>